<proteinExistence type="predicted"/>
<organism evidence="3 4">
    <name type="scientific">Corynebacterium lipophiloflavum (strain ATCC 700352 / DSM 44291 / CCUG 37336 / JCM 10383 / DMMZ 1944)</name>
    <dbReference type="NCBI Taxonomy" id="525263"/>
    <lineage>
        <taxon>Bacteria</taxon>
        <taxon>Bacillati</taxon>
        <taxon>Actinomycetota</taxon>
        <taxon>Actinomycetes</taxon>
        <taxon>Mycobacteriales</taxon>
        <taxon>Corynebacteriaceae</taxon>
        <taxon>Corynebacterium</taxon>
    </lineage>
</organism>
<evidence type="ECO:0000256" key="1">
    <source>
        <dbReference type="SAM" id="MobiDB-lite"/>
    </source>
</evidence>
<feature type="region of interest" description="Disordered" evidence="1">
    <location>
        <begin position="228"/>
        <end position="259"/>
    </location>
</feature>
<sequence length="259" mass="28598">MHVKKLVAALVVMCLAAAPAHAYQVDPSYSSDRTALAVVRPDGSWSGSDNALEERPALSLSKLYLGYWVLYNGTEEDKELVQDMIAVSHDGYAQRLDRKYPEAIDEIAEDFDLTETARYGSWGRTVTSAYDVAKFVTDILWDPRAKPLLYGMTDKPETARDGFEQLFGVANLDDVEGIKSGWSDDRVSQTGSVGFGETDGDVWVVAALTWGDASDNTEDVHAGIIEREEPEPESQFQLTRESWTPGEPAPVEITKLDLT</sequence>
<dbReference type="AlphaFoldDB" id="C0XTV4"/>
<evidence type="ECO:0000313" key="4">
    <source>
        <dbReference type="Proteomes" id="UP000006196"/>
    </source>
</evidence>
<evidence type="ECO:0000313" key="3">
    <source>
        <dbReference type="EMBL" id="EEI16288.1"/>
    </source>
</evidence>
<dbReference type="EMBL" id="ACHJ01000158">
    <property type="protein sequence ID" value="EEI16288.1"/>
    <property type="molecule type" value="Genomic_DNA"/>
</dbReference>
<name>C0XTV4_CORLD</name>
<dbReference type="HOGENOM" id="CLU_058592_1_1_11"/>
<feature type="signal peptide" evidence="2">
    <location>
        <begin position="1"/>
        <end position="22"/>
    </location>
</feature>
<feature type="chain" id="PRO_5002905143" evidence="2">
    <location>
        <begin position="23"/>
        <end position="259"/>
    </location>
</feature>
<dbReference type="InterPro" id="IPR012338">
    <property type="entry name" value="Beta-lactam/transpept-like"/>
</dbReference>
<dbReference type="RefSeq" id="WP_006839167.1">
    <property type="nucleotide sequence ID" value="NZ_GG667191.1"/>
</dbReference>
<dbReference type="eggNOG" id="COG1686">
    <property type="taxonomic scope" value="Bacteria"/>
</dbReference>
<dbReference type="Gene3D" id="3.40.710.10">
    <property type="entry name" value="DD-peptidase/beta-lactamase superfamily"/>
    <property type="match status" value="1"/>
</dbReference>
<gene>
    <name evidence="3" type="ORF">HMPREF0298_1874</name>
</gene>
<keyword evidence="4" id="KW-1185">Reference proteome</keyword>
<comment type="caution">
    <text evidence="3">The sequence shown here is derived from an EMBL/GenBank/DDBJ whole genome shotgun (WGS) entry which is preliminary data.</text>
</comment>
<evidence type="ECO:0000256" key="2">
    <source>
        <dbReference type="SAM" id="SignalP"/>
    </source>
</evidence>
<accession>C0XTV4</accession>
<dbReference type="SUPFAM" id="SSF56601">
    <property type="entry name" value="beta-lactamase/transpeptidase-like"/>
    <property type="match status" value="1"/>
</dbReference>
<dbReference type="Proteomes" id="UP000006196">
    <property type="component" value="Unassembled WGS sequence"/>
</dbReference>
<protein>
    <submittedName>
        <fullName evidence="3">Uncharacterized protein</fullName>
    </submittedName>
</protein>
<reference evidence="3" key="1">
    <citation type="submission" date="2009-01" db="EMBL/GenBank/DDBJ databases">
        <authorList>
            <person name="Qin X."/>
            <person name="Bachman B."/>
            <person name="Battles P."/>
            <person name="Bell A."/>
            <person name="Bess C."/>
            <person name="Bickham C."/>
            <person name="Chaboub L."/>
            <person name="Chen D."/>
            <person name="Coyle M."/>
            <person name="Deiros D.R."/>
            <person name="Dinh H."/>
            <person name="Forbes L."/>
            <person name="Fowler G."/>
            <person name="Francisco L."/>
            <person name="Fu Q."/>
            <person name="Gubbala S."/>
            <person name="Hale W."/>
            <person name="Han Y."/>
            <person name="Hemphill L."/>
            <person name="Highlander S.K."/>
            <person name="Hirani K."/>
            <person name="Hogues M."/>
            <person name="Jackson L."/>
            <person name="Jakkamsetti A."/>
            <person name="Javaid M."/>
            <person name="Jiang H."/>
            <person name="Korchina V."/>
            <person name="Kovar C."/>
            <person name="Lara F."/>
            <person name="Lee S."/>
            <person name="Mata R."/>
            <person name="Mathew T."/>
            <person name="Moen C."/>
            <person name="Morales K."/>
            <person name="Munidasa M."/>
            <person name="Nazareth L."/>
            <person name="Ngo R."/>
            <person name="Nguyen L."/>
            <person name="Okwuonu G."/>
            <person name="Ongeri F."/>
            <person name="Patil S."/>
            <person name="Petrosino J."/>
            <person name="Pham C."/>
            <person name="Pham P."/>
            <person name="Pu L.-L."/>
            <person name="Puazo M."/>
            <person name="Raj R."/>
            <person name="Reid J."/>
            <person name="Rouhana J."/>
            <person name="Saada N."/>
            <person name="Shang Y."/>
            <person name="Simmons D."/>
            <person name="Thornton R."/>
            <person name="Warren J."/>
            <person name="Weissenberger G."/>
            <person name="Zhang J."/>
            <person name="Zhang L."/>
            <person name="Zhou C."/>
            <person name="Zhu D."/>
            <person name="Muzny D."/>
            <person name="Worley K."/>
            <person name="Gibbs R."/>
        </authorList>
    </citation>
    <scope>NUCLEOTIDE SEQUENCE [LARGE SCALE GENOMIC DNA]</scope>
    <source>
        <strain evidence="3">DSM 44291</strain>
    </source>
</reference>
<keyword evidence="2" id="KW-0732">Signal</keyword>
<dbReference type="STRING" id="525263.HMPREF0298_1874"/>